<evidence type="ECO:0000256" key="1">
    <source>
        <dbReference type="SAM" id="MobiDB-lite"/>
    </source>
</evidence>
<reference evidence="3" key="1">
    <citation type="submission" date="2020-10" db="EMBL/GenBank/DDBJ databases">
        <title>Unveiling of a novel bifunctional photoreceptor, Dualchrome1, isolated from a cosmopolitan green alga.</title>
        <authorList>
            <person name="Suzuki S."/>
            <person name="Kawachi M."/>
        </authorList>
    </citation>
    <scope>NUCLEOTIDE SEQUENCE</scope>
    <source>
        <strain evidence="3">NIES 2893</strain>
    </source>
</reference>
<dbReference type="PANTHER" id="PTHR35688:SF2">
    <property type="entry name" value="NAD(P)-LINKED OXIDOREDUCTASE SUPERFAMILY PROTEIN"/>
    <property type="match status" value="1"/>
</dbReference>
<dbReference type="Proteomes" id="UP000660262">
    <property type="component" value="Unassembled WGS sequence"/>
</dbReference>
<protein>
    <recommendedName>
        <fullName evidence="2">YdbS-like PH domain-containing protein</fullName>
    </recommendedName>
</protein>
<dbReference type="Pfam" id="PF03703">
    <property type="entry name" value="bPH_2"/>
    <property type="match status" value="1"/>
</dbReference>
<feature type="region of interest" description="Disordered" evidence="1">
    <location>
        <begin position="1"/>
        <end position="27"/>
    </location>
</feature>
<dbReference type="PANTHER" id="PTHR35688">
    <property type="entry name" value="NAD(P)-LINKED OXIDOREDUCTASE SUPERFAMILY PROTEIN"/>
    <property type="match status" value="1"/>
</dbReference>
<feature type="compositionally biased region" description="Polar residues" evidence="1">
    <location>
        <begin position="1"/>
        <end position="14"/>
    </location>
</feature>
<evidence type="ECO:0000313" key="3">
    <source>
        <dbReference type="EMBL" id="GHP03312.1"/>
    </source>
</evidence>
<gene>
    <name evidence="3" type="ORF">PPROV_000206700</name>
</gene>
<name>A0A830H9M4_9CHLO</name>
<dbReference type="InterPro" id="IPR005182">
    <property type="entry name" value="YdbS-like_PH"/>
</dbReference>
<dbReference type="AlphaFoldDB" id="A0A830H9M4"/>
<organism evidence="3 4">
    <name type="scientific">Pycnococcus provasolii</name>
    <dbReference type="NCBI Taxonomy" id="41880"/>
    <lineage>
        <taxon>Eukaryota</taxon>
        <taxon>Viridiplantae</taxon>
        <taxon>Chlorophyta</taxon>
        <taxon>Pseudoscourfieldiophyceae</taxon>
        <taxon>Pseudoscourfieldiales</taxon>
        <taxon>Pycnococcaceae</taxon>
        <taxon>Pycnococcus</taxon>
    </lineage>
</organism>
<dbReference type="EMBL" id="BNJQ01000005">
    <property type="protein sequence ID" value="GHP03312.1"/>
    <property type="molecule type" value="Genomic_DNA"/>
</dbReference>
<proteinExistence type="predicted"/>
<dbReference type="OrthoDB" id="3001at2759"/>
<accession>A0A830H9M4</accession>
<comment type="caution">
    <text evidence="3">The sequence shown here is derived from an EMBL/GenBank/DDBJ whole genome shotgun (WGS) entry which is preliminary data.</text>
</comment>
<keyword evidence="4" id="KW-1185">Reference proteome</keyword>
<evidence type="ECO:0000259" key="2">
    <source>
        <dbReference type="Pfam" id="PF03703"/>
    </source>
</evidence>
<feature type="domain" description="YdbS-like PH" evidence="2">
    <location>
        <begin position="142"/>
        <end position="212"/>
    </location>
</feature>
<sequence>MIAQNTMSRASSVRTHSRLGHALAAPRSHAAISARPRLVCRASDDDGDFESKIAALKLSKKKPEKRVSFEERKKEQKAKAAAIAAETTSGTMTTMSEADWAGETVFYEGAPSSGETAVNVALAATLVWLPLTAAALGRKLWINYKITDKRVCVETDSPFKKESLNVGYSDIVRVDVVGRGVGLWGDAVITCRDGSKIEMRGLEKFLEVKKYIEERMPTQKQRESSEYYDPMAE</sequence>
<evidence type="ECO:0000313" key="4">
    <source>
        <dbReference type="Proteomes" id="UP000660262"/>
    </source>
</evidence>